<evidence type="ECO:0000313" key="2">
    <source>
        <dbReference type="Proteomes" id="UP000011083"/>
    </source>
</evidence>
<dbReference type="RefSeq" id="XP_004353241.1">
    <property type="nucleotide sequence ID" value="XM_004353189.1"/>
</dbReference>
<dbReference type="Proteomes" id="UP000011083">
    <property type="component" value="Unassembled WGS sequence"/>
</dbReference>
<dbReference type="KEGG" id="acan:ACA1_073570"/>
<dbReference type="AlphaFoldDB" id="L8HG60"/>
<sequence>MAIIKKLNSIEVVAAIEKILLDVCKVKVVQSANKNFPQRLKASRLNRSDCLHILSNYEQFFKEIEKSAKDDETRLKISSTRRVWELYYPLVCLTAQATVNISEEEWLTRAREFGQAFVDAYQAEDVTTYIHIFVFHFGFFLDKYNGLEKFANYALEGKHSVIKRILAYGSSGFGAH</sequence>
<proteinExistence type="predicted"/>
<evidence type="ECO:0000313" key="1">
    <source>
        <dbReference type="EMBL" id="ELR23713.1"/>
    </source>
</evidence>
<dbReference type="OrthoDB" id="33865at2759"/>
<protein>
    <submittedName>
        <fullName evidence="1">Uncharacterized protein</fullName>
    </submittedName>
</protein>
<name>L8HG60_ACACF</name>
<dbReference type="EMBL" id="KB007857">
    <property type="protein sequence ID" value="ELR23713.1"/>
    <property type="molecule type" value="Genomic_DNA"/>
</dbReference>
<organism evidence="1 2">
    <name type="scientific">Acanthamoeba castellanii (strain ATCC 30010 / Neff)</name>
    <dbReference type="NCBI Taxonomy" id="1257118"/>
    <lineage>
        <taxon>Eukaryota</taxon>
        <taxon>Amoebozoa</taxon>
        <taxon>Discosea</taxon>
        <taxon>Longamoebia</taxon>
        <taxon>Centramoebida</taxon>
        <taxon>Acanthamoebidae</taxon>
        <taxon>Acanthamoeba</taxon>
    </lineage>
</organism>
<dbReference type="VEuPathDB" id="AmoebaDB:ACA1_073570"/>
<accession>L8HG60</accession>
<gene>
    <name evidence="1" type="ORF">ACA1_073570</name>
</gene>
<keyword evidence="2" id="KW-1185">Reference proteome</keyword>
<dbReference type="GeneID" id="14924696"/>
<reference evidence="1 2" key="1">
    <citation type="journal article" date="2013" name="Genome Biol.">
        <title>Genome of Acanthamoeba castellanii highlights extensive lateral gene transfer and early evolution of tyrosine kinase signaling.</title>
        <authorList>
            <person name="Clarke M."/>
            <person name="Lohan A.J."/>
            <person name="Liu B."/>
            <person name="Lagkouvardos I."/>
            <person name="Roy S."/>
            <person name="Zafar N."/>
            <person name="Bertelli C."/>
            <person name="Schilde C."/>
            <person name="Kianianmomeni A."/>
            <person name="Burglin T.R."/>
            <person name="Frech C."/>
            <person name="Turcotte B."/>
            <person name="Kopec K.O."/>
            <person name="Synnott J.M."/>
            <person name="Choo C."/>
            <person name="Paponov I."/>
            <person name="Finkler A."/>
            <person name="Soon Heng Tan C."/>
            <person name="Hutchins A.P."/>
            <person name="Weinmeier T."/>
            <person name="Rattei T."/>
            <person name="Chu J.S."/>
            <person name="Gimenez G."/>
            <person name="Irimia M."/>
            <person name="Rigden D.J."/>
            <person name="Fitzpatrick D.A."/>
            <person name="Lorenzo-Morales J."/>
            <person name="Bateman A."/>
            <person name="Chiu C.H."/>
            <person name="Tang P."/>
            <person name="Hegemann P."/>
            <person name="Fromm H."/>
            <person name="Raoult D."/>
            <person name="Greub G."/>
            <person name="Miranda-Saavedra D."/>
            <person name="Chen N."/>
            <person name="Nash P."/>
            <person name="Ginger M.L."/>
            <person name="Horn M."/>
            <person name="Schaap P."/>
            <person name="Caler L."/>
            <person name="Loftus B."/>
        </authorList>
    </citation>
    <scope>NUCLEOTIDE SEQUENCE [LARGE SCALE GENOMIC DNA]</scope>
    <source>
        <strain evidence="1 2">Neff</strain>
    </source>
</reference>